<dbReference type="FunFam" id="2.20.100.10:FF:000005">
    <property type="entry name" value="ADAM metallopeptidase with thrombospondin type 1 motif 9"/>
    <property type="match status" value="1"/>
</dbReference>
<evidence type="ECO:0000256" key="4">
    <source>
        <dbReference type="ARBA" id="ARBA00022737"/>
    </source>
</evidence>
<feature type="region of interest" description="Disordered" evidence="7">
    <location>
        <begin position="897"/>
        <end position="922"/>
    </location>
</feature>
<evidence type="ECO:0000256" key="1">
    <source>
        <dbReference type="ARBA" id="ARBA00004613"/>
    </source>
</evidence>
<feature type="domain" description="PLAC" evidence="9">
    <location>
        <begin position="1138"/>
        <end position="1173"/>
    </location>
</feature>
<evidence type="ECO:0000313" key="11">
    <source>
        <dbReference type="Proteomes" id="UP000827092"/>
    </source>
</evidence>
<comment type="subcellular location">
    <subcellularLocation>
        <location evidence="1">Secreted</location>
    </subcellularLocation>
</comment>
<protein>
    <recommendedName>
        <fullName evidence="12">ADAMTS-like protein 1</fullName>
    </recommendedName>
</protein>
<dbReference type="CDD" id="cd00096">
    <property type="entry name" value="Ig"/>
    <property type="match status" value="1"/>
</dbReference>
<feature type="region of interest" description="Disordered" evidence="7">
    <location>
        <begin position="92"/>
        <end position="112"/>
    </location>
</feature>
<dbReference type="SUPFAM" id="SSF48726">
    <property type="entry name" value="Immunoglobulin"/>
    <property type="match status" value="1"/>
</dbReference>
<evidence type="ECO:0008006" key="12">
    <source>
        <dbReference type="Google" id="ProtNLM"/>
    </source>
</evidence>
<evidence type="ECO:0000259" key="9">
    <source>
        <dbReference type="PROSITE" id="PS50900"/>
    </source>
</evidence>
<evidence type="ECO:0000256" key="6">
    <source>
        <dbReference type="PIRSR" id="PIRSR613273-3"/>
    </source>
</evidence>
<proteinExistence type="predicted"/>
<feature type="region of interest" description="Disordered" evidence="7">
    <location>
        <begin position="545"/>
        <end position="570"/>
    </location>
</feature>
<gene>
    <name evidence="10" type="ORF">JTE90_025604</name>
</gene>
<keyword evidence="2" id="KW-0964">Secreted</keyword>
<dbReference type="PROSITE" id="PS50835">
    <property type="entry name" value="IG_LIKE"/>
    <property type="match status" value="1"/>
</dbReference>
<evidence type="ECO:0000313" key="10">
    <source>
        <dbReference type="EMBL" id="KAG8192895.1"/>
    </source>
</evidence>
<dbReference type="PROSITE" id="PS50092">
    <property type="entry name" value="TSP1"/>
    <property type="match status" value="10"/>
</dbReference>
<dbReference type="InterPro" id="IPR045371">
    <property type="entry name" value="ADAMTS_CR_3"/>
</dbReference>
<dbReference type="InterPro" id="IPR036179">
    <property type="entry name" value="Ig-like_dom_sf"/>
</dbReference>
<dbReference type="SUPFAM" id="SSF82895">
    <property type="entry name" value="TSP-1 type 1 repeat"/>
    <property type="match status" value="10"/>
</dbReference>
<dbReference type="InterPro" id="IPR036383">
    <property type="entry name" value="TSP1_rpt_sf"/>
</dbReference>
<feature type="compositionally biased region" description="Low complexity" evidence="7">
    <location>
        <begin position="899"/>
        <end position="911"/>
    </location>
</feature>
<feature type="disulfide bond" evidence="6">
    <location>
        <begin position="126"/>
        <end position="157"/>
    </location>
</feature>
<accession>A0AAV6V863</accession>
<dbReference type="InterPro" id="IPR013273">
    <property type="entry name" value="ADAMTS/ADAMTS-like"/>
</dbReference>
<evidence type="ECO:0000256" key="2">
    <source>
        <dbReference type="ARBA" id="ARBA00022525"/>
    </source>
</evidence>
<reference evidence="10 11" key="1">
    <citation type="journal article" date="2022" name="Nat. Ecol. Evol.">
        <title>A masculinizing supergene underlies an exaggerated male reproductive morph in a spider.</title>
        <authorList>
            <person name="Hendrickx F."/>
            <person name="De Corte Z."/>
            <person name="Sonet G."/>
            <person name="Van Belleghem S.M."/>
            <person name="Kostlbacher S."/>
            <person name="Vangestel C."/>
        </authorList>
    </citation>
    <scope>NUCLEOTIDE SEQUENCE [LARGE SCALE GENOMIC DNA]</scope>
    <source>
        <strain evidence="10">W744_W776</strain>
    </source>
</reference>
<feature type="compositionally biased region" description="Basic and acidic residues" evidence="7">
    <location>
        <begin position="95"/>
        <end position="110"/>
    </location>
</feature>
<name>A0AAV6V863_9ARAC</name>
<keyword evidence="11" id="KW-1185">Reference proteome</keyword>
<comment type="caution">
    <text evidence="10">The sequence shown here is derived from an EMBL/GenBank/DDBJ whole genome shotgun (WGS) entry which is preliminary data.</text>
</comment>
<evidence type="ECO:0000256" key="3">
    <source>
        <dbReference type="ARBA" id="ARBA00022729"/>
    </source>
</evidence>
<evidence type="ECO:0000259" key="8">
    <source>
        <dbReference type="PROSITE" id="PS50835"/>
    </source>
</evidence>
<dbReference type="GO" id="GO:0005576">
    <property type="term" value="C:extracellular region"/>
    <property type="evidence" value="ECO:0007669"/>
    <property type="project" value="UniProtKB-SubCell"/>
</dbReference>
<feature type="domain" description="Ig-like" evidence="8">
    <location>
        <begin position="788"/>
        <end position="872"/>
    </location>
</feature>
<dbReference type="Proteomes" id="UP000827092">
    <property type="component" value="Unassembled WGS sequence"/>
</dbReference>
<dbReference type="EMBL" id="JAFNEN010000133">
    <property type="protein sequence ID" value="KAG8192895.1"/>
    <property type="molecule type" value="Genomic_DNA"/>
</dbReference>
<dbReference type="PRINTS" id="PR01857">
    <property type="entry name" value="ADAMTSFAMILY"/>
</dbReference>
<dbReference type="SMART" id="SM00409">
    <property type="entry name" value="IG"/>
    <property type="match status" value="1"/>
</dbReference>
<keyword evidence="4" id="KW-0677">Repeat</keyword>
<dbReference type="InterPro" id="IPR007110">
    <property type="entry name" value="Ig-like_dom"/>
</dbReference>
<dbReference type="Pfam" id="PF19236">
    <property type="entry name" value="ADAMTS_CR_3"/>
    <property type="match status" value="1"/>
</dbReference>
<evidence type="ECO:0000256" key="7">
    <source>
        <dbReference type="SAM" id="MobiDB-lite"/>
    </source>
</evidence>
<sequence>MFVLGPIANRPIPTCKLESIWIQYQCNLDMADTAMACCFRISELVTRFECNDDNVLQIQRILFWLPCIYTKGILPFLEESLLKLEGNIENSVSEGGKEDNESQYDQKKDGGTWGPWSPWMPCSRSCDGGIAIALRKCKGKCAEGEPVRRQICNMQPCPEPTDFRATQCSAYNTRPYRDRKYAWLPYYDPEDPCALTCQAEGFHFVAKHSQKVQDGTRCREGALDMCVDGKCQPIGCNLEVGSTLKVDECGICGGDGSQCQRPTFVWQEGSYGACSVTCGGGIQLTESTCRNKETNEEVDPRLCNLSIRPRTKAKHCNRHPCPVIWSTGQWGPCSATCGTGVQSRPVFCVQGGPNASRVDVKAEFCPRHKPMTERSCTVEECPRWFQGPWSTCSVTCGEGVQTRAVLCRDTKNQYSDQCDPNEMPLPQKACQLPDSCPEPTTQPPCIYVPTTEDEPSTQTTEEPTTAVTEPVIYLTQAPPNLTSSIHYFVGPWSRCNGLGYRRRVVHCQTYLEIARTVARLPDSECMDLRPVDTEPCAVSCPPLFPPREKEPEKEKLVEEPEDPTTHAWNSEKFSPCTASCGGAGFHTSLIRCLRLPDQVEVSPQLCDLDLRPDPITKKCNEQPCPVIYKWNITEFGECSKECGGGIRTRSVRCLSTTTEEEVAAVRCPGQPPKSYESCNLFDCEPSWKAEAWSKCSRSCSGGFQTRKLHCEKILAPLSQAIQLPAAKCLKTRPKAIKKCNLKPCPPTSQPTSTTTTTTTQKPTTLTVDDDTFIPTMHPGEHVFVQKQPNRRVTLKASGQALLYKGSNVKFHCPVDPATNTTATLGRVLWFKGHLRIPPSTTVGWPRVAVSGKGALRIHKMAFADAGTYTCLAGAFRSDVVVGVRPLPARDTNEGFYADTSSTTDSFTTPSSSEDHHHHRKLANRSALPQVRHFLVNMRHFEEERSRSDPTVLEYEWIVGEWSKCSQTCGEKGIQVRNIECRVTVLNNATRHVPKGLCVDGGLPEPSTSRHCQLEPCPEWKTEEWSECSAQNCLSWNTAYQKRSTLCGIFNKTIAPSHCDSRQRPRRKQECFNENCKGTWKVGDWLQCTATCGTKGFRSRRVQCVWRDGAGAPAPPSACKGVPPHATAPCGRTPCPKEDEEDCYDQSTYCNVVKGTKLCEASQFRLQCCASCGM</sequence>
<dbReference type="InterPro" id="IPR050439">
    <property type="entry name" value="ADAMTS_ADAMTS-like"/>
</dbReference>
<keyword evidence="5 6" id="KW-1015">Disulfide bond</keyword>
<dbReference type="Pfam" id="PF00090">
    <property type="entry name" value="TSP_1"/>
    <property type="match status" value="1"/>
</dbReference>
<dbReference type="Pfam" id="PF19030">
    <property type="entry name" value="TSP1_ADAMTS"/>
    <property type="match status" value="8"/>
</dbReference>
<dbReference type="GO" id="GO:0030198">
    <property type="term" value="P:extracellular matrix organization"/>
    <property type="evidence" value="ECO:0007669"/>
    <property type="project" value="InterPro"/>
</dbReference>
<feature type="disulfide bond" evidence="6">
    <location>
        <begin position="122"/>
        <end position="152"/>
    </location>
</feature>
<organism evidence="10 11">
    <name type="scientific">Oedothorax gibbosus</name>
    <dbReference type="NCBI Taxonomy" id="931172"/>
    <lineage>
        <taxon>Eukaryota</taxon>
        <taxon>Metazoa</taxon>
        <taxon>Ecdysozoa</taxon>
        <taxon>Arthropoda</taxon>
        <taxon>Chelicerata</taxon>
        <taxon>Arachnida</taxon>
        <taxon>Araneae</taxon>
        <taxon>Araneomorphae</taxon>
        <taxon>Entelegynae</taxon>
        <taxon>Araneoidea</taxon>
        <taxon>Linyphiidae</taxon>
        <taxon>Erigoninae</taxon>
        <taxon>Oedothorax</taxon>
    </lineage>
</organism>
<keyword evidence="3" id="KW-0732">Signal</keyword>
<dbReference type="PANTHER" id="PTHR13723">
    <property type="entry name" value="ADAMTS A DISINTEGRIN AND METALLOPROTEASE WITH THROMBOSPONDIN MOTIFS PROTEASE"/>
    <property type="match status" value="1"/>
</dbReference>
<dbReference type="SMART" id="SM00209">
    <property type="entry name" value="TSP1"/>
    <property type="match status" value="11"/>
</dbReference>
<dbReference type="Gene3D" id="2.60.40.10">
    <property type="entry name" value="Immunoglobulins"/>
    <property type="match status" value="1"/>
</dbReference>
<dbReference type="InterPro" id="IPR013783">
    <property type="entry name" value="Ig-like_fold"/>
</dbReference>
<dbReference type="PROSITE" id="PS50900">
    <property type="entry name" value="PLAC"/>
    <property type="match status" value="1"/>
</dbReference>
<dbReference type="InterPro" id="IPR000884">
    <property type="entry name" value="TSP1_rpt"/>
</dbReference>
<dbReference type="AlphaFoldDB" id="A0AAV6V863"/>
<dbReference type="InterPro" id="IPR010909">
    <property type="entry name" value="PLAC"/>
</dbReference>
<dbReference type="PANTHER" id="PTHR13723:SF281">
    <property type="entry name" value="PAPILIN"/>
    <property type="match status" value="1"/>
</dbReference>
<feature type="compositionally biased region" description="Basic and acidic residues" evidence="7">
    <location>
        <begin position="546"/>
        <end position="558"/>
    </location>
</feature>
<dbReference type="InterPro" id="IPR003599">
    <property type="entry name" value="Ig_sub"/>
</dbReference>
<evidence type="ECO:0000256" key="5">
    <source>
        <dbReference type="ARBA" id="ARBA00023157"/>
    </source>
</evidence>
<dbReference type="Gene3D" id="2.20.100.10">
    <property type="entry name" value="Thrombospondin type-1 (TSP1) repeat"/>
    <property type="match status" value="9"/>
</dbReference>